<dbReference type="InterPro" id="IPR051600">
    <property type="entry name" value="Beta-PGM-like"/>
</dbReference>
<dbReference type="SFLD" id="SFLDG01129">
    <property type="entry name" value="C1.5:_HAD__Beta-PGM__Phosphata"/>
    <property type="match status" value="1"/>
</dbReference>
<dbReference type="Pfam" id="PF00702">
    <property type="entry name" value="Hydrolase"/>
    <property type="match status" value="1"/>
</dbReference>
<dbReference type="RefSeq" id="WP_106249178.1">
    <property type="nucleotide sequence ID" value="NZ_PVZC01000006.1"/>
</dbReference>
<dbReference type="InterPro" id="IPR023198">
    <property type="entry name" value="PGP-like_dom2"/>
</dbReference>
<dbReference type="NCBIfam" id="TIGR01509">
    <property type="entry name" value="HAD-SF-IA-v3"/>
    <property type="match status" value="1"/>
</dbReference>
<evidence type="ECO:0000313" key="7">
    <source>
        <dbReference type="Proteomes" id="UP000237846"/>
    </source>
</evidence>
<keyword evidence="5" id="KW-0119">Carbohydrate metabolism</keyword>
<dbReference type="InterPro" id="IPR036412">
    <property type="entry name" value="HAD-like_sf"/>
</dbReference>
<dbReference type="CDD" id="cd07505">
    <property type="entry name" value="HAD_BPGM-like"/>
    <property type="match status" value="1"/>
</dbReference>
<dbReference type="PANTHER" id="PTHR46193">
    <property type="entry name" value="6-PHOSPHOGLUCONATE PHOSPHATASE"/>
    <property type="match status" value="1"/>
</dbReference>
<accession>A0A2T0Q0D9</accession>
<dbReference type="Gene3D" id="3.40.50.1000">
    <property type="entry name" value="HAD superfamily/HAD-like"/>
    <property type="match status" value="1"/>
</dbReference>
<dbReference type="OrthoDB" id="9797743at2"/>
<dbReference type="InterPro" id="IPR006439">
    <property type="entry name" value="HAD-SF_hydro_IA"/>
</dbReference>
<dbReference type="GO" id="GO:0016787">
    <property type="term" value="F:hydrolase activity"/>
    <property type="evidence" value="ECO:0007669"/>
    <property type="project" value="UniProtKB-KW"/>
</dbReference>
<dbReference type="AlphaFoldDB" id="A0A2T0Q0D9"/>
<evidence type="ECO:0000256" key="1">
    <source>
        <dbReference type="ARBA" id="ARBA00001946"/>
    </source>
</evidence>
<comment type="caution">
    <text evidence="6">The sequence shown here is derived from an EMBL/GenBank/DDBJ whole genome shotgun (WGS) entry which is preliminary data.</text>
</comment>
<keyword evidence="6" id="KW-0378">Hydrolase</keyword>
<dbReference type="SFLD" id="SFLDS00003">
    <property type="entry name" value="Haloacid_Dehalogenase"/>
    <property type="match status" value="1"/>
</dbReference>
<keyword evidence="3" id="KW-0479">Metal-binding</keyword>
<dbReference type="SUPFAM" id="SSF56784">
    <property type="entry name" value="HAD-like"/>
    <property type="match status" value="1"/>
</dbReference>
<evidence type="ECO:0000256" key="4">
    <source>
        <dbReference type="ARBA" id="ARBA00022842"/>
    </source>
</evidence>
<keyword evidence="7" id="KW-1185">Reference proteome</keyword>
<dbReference type="EMBL" id="PVZC01000006">
    <property type="protein sequence ID" value="PRX97261.1"/>
    <property type="molecule type" value="Genomic_DNA"/>
</dbReference>
<name>A0A2T0Q0D9_9ACTN</name>
<evidence type="ECO:0000256" key="5">
    <source>
        <dbReference type="ARBA" id="ARBA00023277"/>
    </source>
</evidence>
<comment type="similarity">
    <text evidence="2">Belongs to the HAD-like hydrolase superfamily. CbbY/CbbZ/Gph/YieH family.</text>
</comment>
<dbReference type="InterPro" id="IPR023214">
    <property type="entry name" value="HAD_sf"/>
</dbReference>
<dbReference type="PANTHER" id="PTHR46193:SF18">
    <property type="entry name" value="HEXITOL PHOSPHATASE B"/>
    <property type="match status" value="1"/>
</dbReference>
<dbReference type="Proteomes" id="UP000237846">
    <property type="component" value="Unassembled WGS sequence"/>
</dbReference>
<organism evidence="6 7">
    <name type="scientific">Allonocardiopsis opalescens</name>
    <dbReference type="NCBI Taxonomy" id="1144618"/>
    <lineage>
        <taxon>Bacteria</taxon>
        <taxon>Bacillati</taxon>
        <taxon>Actinomycetota</taxon>
        <taxon>Actinomycetes</taxon>
        <taxon>Streptosporangiales</taxon>
        <taxon>Allonocardiopsis</taxon>
    </lineage>
</organism>
<proteinExistence type="inferred from homology"/>
<gene>
    <name evidence="6" type="ORF">CLV72_106298</name>
</gene>
<dbReference type="SFLD" id="SFLDG01135">
    <property type="entry name" value="C1.5.6:_HAD__Beta-PGM__Phospha"/>
    <property type="match status" value="1"/>
</dbReference>
<keyword evidence="4" id="KW-0460">Magnesium</keyword>
<evidence type="ECO:0000256" key="2">
    <source>
        <dbReference type="ARBA" id="ARBA00006171"/>
    </source>
</evidence>
<reference evidence="6 7" key="1">
    <citation type="submission" date="2018-03" db="EMBL/GenBank/DDBJ databases">
        <title>Genomic Encyclopedia of Archaeal and Bacterial Type Strains, Phase II (KMG-II): from individual species to whole genera.</title>
        <authorList>
            <person name="Goeker M."/>
        </authorList>
    </citation>
    <scope>NUCLEOTIDE SEQUENCE [LARGE SCALE GENOMIC DNA]</scope>
    <source>
        <strain evidence="6 7">DSM 45601</strain>
    </source>
</reference>
<comment type="cofactor">
    <cofactor evidence="1">
        <name>Mg(2+)</name>
        <dbReference type="ChEBI" id="CHEBI:18420"/>
    </cofactor>
</comment>
<evidence type="ECO:0000256" key="3">
    <source>
        <dbReference type="ARBA" id="ARBA00022723"/>
    </source>
</evidence>
<protein>
    <submittedName>
        <fullName evidence="6">HAD superfamily hydrolase (TIGR01509 family)</fullName>
    </submittedName>
</protein>
<dbReference type="Gene3D" id="1.10.150.240">
    <property type="entry name" value="Putative phosphatase, domain 2"/>
    <property type="match status" value="1"/>
</dbReference>
<sequence>MAETVRAAADPAGAFPWPSAVLWDMDGTLVDSEPLWAEALDEAAAELGRPLTAAVHERMTGTDDRTTMRMLVEYTGASIGEAELDALHDRIVARVVDMLRTAVPVHPDAPPTLRALRGAGVPMAVVTSSPASVTATVLERLGRELFDAVVTAADVERRKPDPAPYLLAAELLGVAPDRCWAVEDSPSGAESAQRAGCRVFLVPDAVPAARTEGRRPLAALTELAELLPAG</sequence>
<dbReference type="GO" id="GO:0046872">
    <property type="term" value="F:metal ion binding"/>
    <property type="evidence" value="ECO:0007669"/>
    <property type="project" value="UniProtKB-KW"/>
</dbReference>
<dbReference type="PRINTS" id="PR00413">
    <property type="entry name" value="HADHALOGNASE"/>
</dbReference>
<evidence type="ECO:0000313" key="6">
    <source>
        <dbReference type="EMBL" id="PRX97261.1"/>
    </source>
</evidence>